<evidence type="ECO:0000313" key="1">
    <source>
        <dbReference type="EMBL" id="XBX76086.1"/>
    </source>
</evidence>
<reference evidence="1" key="2">
    <citation type="submission" date="2024-06" db="EMBL/GenBank/DDBJ databases">
        <authorList>
            <person name="Petrova K.O."/>
            <person name="Toshchakov S.V."/>
            <person name="Boltjanskaja Y.V."/>
            <person name="Kevbrin V."/>
        </authorList>
    </citation>
    <scope>NUCLEOTIDE SEQUENCE</scope>
    <source>
        <strain evidence="1">Z-910T</strain>
    </source>
</reference>
<dbReference type="EMBL" id="CP158367">
    <property type="protein sequence ID" value="XBX76086.1"/>
    <property type="molecule type" value="Genomic_DNA"/>
</dbReference>
<accession>A0AAU7VPV7</accession>
<reference evidence="1" key="1">
    <citation type="journal article" date="2013" name="Extremophiles">
        <title>Proteinivorax tanatarense gen. nov., sp. nov., an anaerobic, haloalkaliphilic, proteolytic bacterium isolated from a decaying algal bloom, and proposal of Proteinivoraceae fam. nov.</title>
        <authorList>
            <person name="Kevbrin V."/>
            <person name="Boltyanskaya Y."/>
            <person name="Zhilina T."/>
            <person name="Kolganova T."/>
            <person name="Lavrentjeva E."/>
            <person name="Kuznetsov B."/>
        </authorList>
    </citation>
    <scope>NUCLEOTIDE SEQUENCE</scope>
    <source>
        <strain evidence="1">Z-910T</strain>
    </source>
</reference>
<sequence>MLQVFDYYDNSLGMVVGEYEGALLVALGNHNLDKYGEDFVNFTEMEHRCARKLHGIQSENKINKRKLSKSLQLWWEKKYSHPFKYHKGVILFNLYKRDWTGFNVVNGVKASHYILLSYKWLAPQIKTELDKSKLFLDDLGFPGICCTVDNHPKVSFGEKGSWINKKRDGQVKTVLSLKSGDVQFSKKYPFLINTQKGDKALVGISTDYPIELFCGGTYFEFNG</sequence>
<organism evidence="1">
    <name type="scientific">Proteinivorax tanatarense</name>
    <dbReference type="NCBI Taxonomy" id="1260629"/>
    <lineage>
        <taxon>Bacteria</taxon>
        <taxon>Bacillati</taxon>
        <taxon>Bacillota</taxon>
        <taxon>Clostridia</taxon>
        <taxon>Eubacteriales</taxon>
        <taxon>Proteinivoracaceae</taxon>
        <taxon>Proteinivorax</taxon>
    </lineage>
</organism>
<proteinExistence type="predicted"/>
<dbReference type="AlphaFoldDB" id="A0AAU7VPV7"/>
<gene>
    <name evidence="1" type="ORF">PRVXT_001261</name>
</gene>
<protein>
    <submittedName>
        <fullName evidence="1">Uncharacterized protein</fullName>
    </submittedName>
</protein>
<dbReference type="RefSeq" id="WP_350344820.1">
    <property type="nucleotide sequence ID" value="NZ_CP158367.1"/>
</dbReference>
<name>A0AAU7VPV7_9FIRM</name>